<sequence>MPEAIKRILVVTESMMWMTAAVPPDGTLFTIGGKLFSKTINQVINLLKLNLFSLVFLYRKIFRLYSSYFNLL</sequence>
<dbReference type="AlphaFoldDB" id="A0A1T5CLP0"/>
<gene>
    <name evidence="1" type="ORF">SAMN05660776_2026</name>
</gene>
<evidence type="ECO:0000313" key="2">
    <source>
        <dbReference type="Proteomes" id="UP000190230"/>
    </source>
</evidence>
<organism evidence="1 2">
    <name type="scientific">Salegentibacter holothuriorum</name>
    <dbReference type="NCBI Taxonomy" id="241145"/>
    <lineage>
        <taxon>Bacteria</taxon>
        <taxon>Pseudomonadati</taxon>
        <taxon>Bacteroidota</taxon>
        <taxon>Flavobacteriia</taxon>
        <taxon>Flavobacteriales</taxon>
        <taxon>Flavobacteriaceae</taxon>
        <taxon>Salegentibacter</taxon>
    </lineage>
</organism>
<dbReference type="Proteomes" id="UP000190230">
    <property type="component" value="Unassembled WGS sequence"/>
</dbReference>
<proteinExistence type="predicted"/>
<dbReference type="STRING" id="241145.SAMN05660776_2026"/>
<dbReference type="EMBL" id="FUYY01000003">
    <property type="protein sequence ID" value="SKB60253.1"/>
    <property type="molecule type" value="Genomic_DNA"/>
</dbReference>
<accession>A0A1T5CLP0</accession>
<evidence type="ECO:0000313" key="1">
    <source>
        <dbReference type="EMBL" id="SKB60253.1"/>
    </source>
</evidence>
<name>A0A1T5CLP0_9FLAO</name>
<reference evidence="2" key="1">
    <citation type="submission" date="2017-02" db="EMBL/GenBank/DDBJ databases">
        <authorList>
            <person name="Varghese N."/>
            <person name="Submissions S."/>
        </authorList>
    </citation>
    <scope>NUCLEOTIDE SEQUENCE [LARGE SCALE GENOMIC DNA]</scope>
    <source>
        <strain evidence="2">DSM 23405</strain>
    </source>
</reference>
<protein>
    <submittedName>
        <fullName evidence="1">Uncharacterized protein</fullName>
    </submittedName>
</protein>
<keyword evidence="2" id="KW-1185">Reference proteome</keyword>